<sequence>MMSSSTIATVVQSSAKHPPILTPGKITLTVAHAWENACQQYFKQNDTSNDKKVTKVTGSFQDAIVSNWYYNDSDTYDVLPWKDFLVAFRSRFLLKGWESSMLTQLLRSLIRSQTFWPLKTHFPAITQTSLLHPVASEMHPTLSRPAANFPTSRDFVRLRLTPCDFAPRFDILSSLMHHSCVSPLSDTTYPLSFDLVRCALVDFHLSPYFLNVAPPFWMSRRLAANVTTTTIHAVCRHVEDLAYQQSLNAANIEAK</sequence>
<dbReference type="STRING" id="139825.A0A401GTB9"/>
<dbReference type="AlphaFoldDB" id="A0A401GTB9"/>
<organism evidence="1 2">
    <name type="scientific">Sparassis crispa</name>
    <dbReference type="NCBI Taxonomy" id="139825"/>
    <lineage>
        <taxon>Eukaryota</taxon>
        <taxon>Fungi</taxon>
        <taxon>Dikarya</taxon>
        <taxon>Basidiomycota</taxon>
        <taxon>Agaricomycotina</taxon>
        <taxon>Agaricomycetes</taxon>
        <taxon>Polyporales</taxon>
        <taxon>Sparassidaceae</taxon>
        <taxon>Sparassis</taxon>
    </lineage>
</organism>
<dbReference type="RefSeq" id="XP_027615897.1">
    <property type="nucleotide sequence ID" value="XM_027760096.1"/>
</dbReference>
<proteinExistence type="predicted"/>
<evidence type="ECO:0000313" key="1">
    <source>
        <dbReference type="EMBL" id="GBE84984.1"/>
    </source>
</evidence>
<reference evidence="1 2" key="1">
    <citation type="journal article" date="2018" name="Sci. Rep.">
        <title>Genome sequence of the cauliflower mushroom Sparassis crispa (Hanabiratake) and its association with beneficial usage.</title>
        <authorList>
            <person name="Kiyama R."/>
            <person name="Furutani Y."/>
            <person name="Kawaguchi K."/>
            <person name="Nakanishi T."/>
        </authorList>
    </citation>
    <scope>NUCLEOTIDE SEQUENCE [LARGE SCALE GENOMIC DNA]</scope>
</reference>
<comment type="caution">
    <text evidence="1">The sequence shown here is derived from an EMBL/GenBank/DDBJ whole genome shotgun (WGS) entry which is preliminary data.</text>
</comment>
<dbReference type="GeneID" id="38781901"/>
<dbReference type="EMBL" id="BFAD01000007">
    <property type="protein sequence ID" value="GBE84984.1"/>
    <property type="molecule type" value="Genomic_DNA"/>
</dbReference>
<evidence type="ECO:0000313" key="2">
    <source>
        <dbReference type="Proteomes" id="UP000287166"/>
    </source>
</evidence>
<dbReference type="OrthoDB" id="2801433at2759"/>
<name>A0A401GTB9_9APHY</name>
<accession>A0A401GTB9</accession>
<keyword evidence="2" id="KW-1185">Reference proteome</keyword>
<protein>
    <submittedName>
        <fullName evidence="1">Uncharacterized protein</fullName>
    </submittedName>
</protein>
<dbReference type="Proteomes" id="UP000287166">
    <property type="component" value="Unassembled WGS sequence"/>
</dbReference>
<gene>
    <name evidence="1" type="ORF">SCP_0701680</name>
</gene>
<dbReference type="InParanoid" id="A0A401GTB9"/>